<evidence type="ECO:0000256" key="1">
    <source>
        <dbReference type="SAM" id="MobiDB-lite"/>
    </source>
</evidence>
<sequence length="439" mass="49670">MSSPSSGHRRNLSAVSTDSSSQSPTGKRVKKNVEREETKPSTSSDDDFEFALLEALEQAEKPVQERPADEGGNNEHALSSQSQTGSDGDLLNAWKEGVKVTEQAEGDQKQTQQGRGQQSNENANLPENLKKYMPAKEYVFEPGNPDHDTYYASAYFEADPCPPEVQHRELEDSSFTWEEIPEGSYRGEPGVYSDGTKKRLRARKSGDTGHHITALNFERMSATDKYLQWRERILSLPDRRAHKRKPRKITLGEYEPYGQKGEGDKWALKVKQLDRMLKTLAPKSHVTMILVVKSNKFVHQGHYRNWYDAILEILHKYPNNFAVQLEDTSILDFDYASILPVAREYTDVDVCLINSLVEDVPEDVIEAKRQELNEGAKITNREECQRIEGHIEHCRRFVEEVQRIQGQSPPAGSSSQEKARKASVTLVLSGRSAVPEDPQ</sequence>
<dbReference type="AlphaFoldDB" id="A0A6A6SHQ8"/>
<proteinExistence type="predicted"/>
<keyword evidence="3" id="KW-1185">Reference proteome</keyword>
<evidence type="ECO:0000313" key="2">
    <source>
        <dbReference type="EMBL" id="KAF2647299.1"/>
    </source>
</evidence>
<feature type="compositionally biased region" description="Polar residues" evidence="1">
    <location>
        <begin position="76"/>
        <end position="86"/>
    </location>
</feature>
<gene>
    <name evidence="2" type="ORF">K491DRAFT_699710</name>
</gene>
<dbReference type="Proteomes" id="UP000799324">
    <property type="component" value="Unassembled WGS sequence"/>
</dbReference>
<dbReference type="OrthoDB" id="3800095at2759"/>
<reference evidence="2" key="1">
    <citation type="journal article" date="2020" name="Stud. Mycol.">
        <title>101 Dothideomycetes genomes: a test case for predicting lifestyles and emergence of pathogens.</title>
        <authorList>
            <person name="Haridas S."/>
            <person name="Albert R."/>
            <person name="Binder M."/>
            <person name="Bloem J."/>
            <person name="Labutti K."/>
            <person name="Salamov A."/>
            <person name="Andreopoulos B."/>
            <person name="Baker S."/>
            <person name="Barry K."/>
            <person name="Bills G."/>
            <person name="Bluhm B."/>
            <person name="Cannon C."/>
            <person name="Castanera R."/>
            <person name="Culley D."/>
            <person name="Daum C."/>
            <person name="Ezra D."/>
            <person name="Gonzalez J."/>
            <person name="Henrissat B."/>
            <person name="Kuo A."/>
            <person name="Liang C."/>
            <person name="Lipzen A."/>
            <person name="Lutzoni F."/>
            <person name="Magnuson J."/>
            <person name="Mondo S."/>
            <person name="Nolan M."/>
            <person name="Ohm R."/>
            <person name="Pangilinan J."/>
            <person name="Park H.-J."/>
            <person name="Ramirez L."/>
            <person name="Alfaro M."/>
            <person name="Sun H."/>
            <person name="Tritt A."/>
            <person name="Yoshinaga Y."/>
            <person name="Zwiers L.-H."/>
            <person name="Turgeon B."/>
            <person name="Goodwin S."/>
            <person name="Spatafora J."/>
            <person name="Crous P."/>
            <person name="Grigoriev I."/>
        </authorList>
    </citation>
    <scope>NUCLEOTIDE SEQUENCE</scope>
    <source>
        <strain evidence="2">CBS 122681</strain>
    </source>
</reference>
<feature type="compositionally biased region" description="Polar residues" evidence="1">
    <location>
        <begin position="13"/>
        <end position="25"/>
    </location>
</feature>
<feature type="compositionally biased region" description="Low complexity" evidence="1">
    <location>
        <begin position="109"/>
        <end position="118"/>
    </location>
</feature>
<feature type="region of interest" description="Disordered" evidence="1">
    <location>
        <begin position="403"/>
        <end position="439"/>
    </location>
</feature>
<protein>
    <submittedName>
        <fullName evidence="2">Uncharacterized protein</fullName>
    </submittedName>
</protein>
<organism evidence="2 3">
    <name type="scientific">Lophiostoma macrostomum CBS 122681</name>
    <dbReference type="NCBI Taxonomy" id="1314788"/>
    <lineage>
        <taxon>Eukaryota</taxon>
        <taxon>Fungi</taxon>
        <taxon>Dikarya</taxon>
        <taxon>Ascomycota</taxon>
        <taxon>Pezizomycotina</taxon>
        <taxon>Dothideomycetes</taxon>
        <taxon>Pleosporomycetidae</taxon>
        <taxon>Pleosporales</taxon>
        <taxon>Lophiostomataceae</taxon>
        <taxon>Lophiostoma</taxon>
    </lineage>
</organism>
<feature type="compositionally biased region" description="Basic and acidic residues" evidence="1">
    <location>
        <begin position="58"/>
        <end position="69"/>
    </location>
</feature>
<name>A0A6A6SHQ8_9PLEO</name>
<feature type="region of interest" description="Disordered" evidence="1">
    <location>
        <begin position="1"/>
        <end position="123"/>
    </location>
</feature>
<accession>A0A6A6SHQ8</accession>
<dbReference type="EMBL" id="MU004639">
    <property type="protein sequence ID" value="KAF2647299.1"/>
    <property type="molecule type" value="Genomic_DNA"/>
</dbReference>
<feature type="compositionally biased region" description="Low complexity" evidence="1">
    <location>
        <begin position="405"/>
        <end position="416"/>
    </location>
</feature>
<evidence type="ECO:0000313" key="3">
    <source>
        <dbReference type="Proteomes" id="UP000799324"/>
    </source>
</evidence>